<organism evidence="1">
    <name type="scientific">Podoviridae sp. ctiJY10</name>
    <dbReference type="NCBI Taxonomy" id="2826572"/>
    <lineage>
        <taxon>Viruses</taxon>
        <taxon>Duplodnaviria</taxon>
        <taxon>Heunggongvirae</taxon>
        <taxon>Uroviricota</taxon>
        <taxon>Caudoviricetes</taxon>
    </lineage>
</organism>
<proteinExistence type="predicted"/>
<evidence type="ECO:0000313" key="1">
    <source>
        <dbReference type="EMBL" id="DAD89391.1"/>
    </source>
</evidence>
<dbReference type="EMBL" id="BK015060">
    <property type="protein sequence ID" value="DAD89391.1"/>
    <property type="molecule type" value="Genomic_DNA"/>
</dbReference>
<protein>
    <submittedName>
        <fullName evidence="1">Uncharacterized protein</fullName>
    </submittedName>
</protein>
<name>A0A8S5N4Y7_9CAUD</name>
<accession>A0A8S5N4Y7</accession>
<reference evidence="1" key="1">
    <citation type="journal article" date="2021" name="Proc. Natl. Acad. Sci. U.S.A.">
        <title>A Catalog of Tens of Thousands of Viruses from Human Metagenomes Reveals Hidden Associations with Chronic Diseases.</title>
        <authorList>
            <person name="Tisza M.J."/>
            <person name="Buck C.B."/>
        </authorList>
    </citation>
    <scope>NUCLEOTIDE SEQUENCE</scope>
    <source>
        <strain evidence="1">CtiJY10</strain>
    </source>
</reference>
<sequence>MRVSPNKYAPVCTVQPGTEMFVWSEEEHRIIPLPPHGIQ</sequence>